<dbReference type="AlphaFoldDB" id="A0A7W8CT22"/>
<dbReference type="Gene3D" id="3.40.250.10">
    <property type="entry name" value="Rhodanese-like domain"/>
    <property type="match status" value="1"/>
</dbReference>
<comment type="caution">
    <text evidence="2">The sequence shown here is derived from an EMBL/GenBank/DDBJ whole genome shotgun (WGS) entry which is preliminary data.</text>
</comment>
<dbReference type="SUPFAM" id="SSF52821">
    <property type="entry name" value="Rhodanese/Cell cycle control phosphatase"/>
    <property type="match status" value="1"/>
</dbReference>
<name>A0A7W8CT22_9BACL</name>
<evidence type="ECO:0000259" key="1">
    <source>
        <dbReference type="Pfam" id="PF00581"/>
    </source>
</evidence>
<proteinExistence type="predicted"/>
<protein>
    <submittedName>
        <fullName evidence="2">Rhodanese-related sulfurtransferase</fullName>
    </submittedName>
</protein>
<reference evidence="2 3" key="1">
    <citation type="submission" date="2020-08" db="EMBL/GenBank/DDBJ databases">
        <title>Genomic Encyclopedia of Type Strains, Phase IV (KMG-IV): sequencing the most valuable type-strain genomes for metagenomic binning, comparative biology and taxonomic classification.</title>
        <authorList>
            <person name="Goeker M."/>
        </authorList>
    </citation>
    <scope>NUCLEOTIDE SEQUENCE [LARGE SCALE GENOMIC DNA]</scope>
    <source>
        <strain evidence="2 3">DSM 15895</strain>
    </source>
</reference>
<dbReference type="Proteomes" id="UP000525923">
    <property type="component" value="Unassembled WGS sequence"/>
</dbReference>
<dbReference type="InterPro" id="IPR001763">
    <property type="entry name" value="Rhodanese-like_dom"/>
</dbReference>
<feature type="domain" description="Rhodanese" evidence="1">
    <location>
        <begin position="30"/>
        <end position="106"/>
    </location>
</feature>
<evidence type="ECO:0000313" key="2">
    <source>
        <dbReference type="EMBL" id="MBB5179672.1"/>
    </source>
</evidence>
<sequence length="122" mass="13683">MDMSIPITLLALLLAGSGYRRFMPLRGMKKECLEDVDSNLLTILDIRPYNISNEEVPGAINLPFSYLMRSHKEIPDQPIHLIASDAIEKNLGARFLQKKGFNVVSYSLTGQNSNSDMRVPCN</sequence>
<accession>A0A7W8CT22</accession>
<evidence type="ECO:0000313" key="3">
    <source>
        <dbReference type="Proteomes" id="UP000525923"/>
    </source>
</evidence>
<dbReference type="Pfam" id="PF00581">
    <property type="entry name" value="Rhodanese"/>
    <property type="match status" value="1"/>
</dbReference>
<organism evidence="2 3">
    <name type="scientific">Planococcus koreensis</name>
    <dbReference type="NCBI Taxonomy" id="112331"/>
    <lineage>
        <taxon>Bacteria</taxon>
        <taxon>Bacillati</taxon>
        <taxon>Bacillota</taxon>
        <taxon>Bacilli</taxon>
        <taxon>Bacillales</taxon>
        <taxon>Caryophanaceae</taxon>
        <taxon>Planococcus</taxon>
    </lineage>
</organism>
<keyword evidence="2" id="KW-0808">Transferase</keyword>
<dbReference type="EMBL" id="JACHHE010000002">
    <property type="protein sequence ID" value="MBB5179672.1"/>
    <property type="molecule type" value="Genomic_DNA"/>
</dbReference>
<dbReference type="InterPro" id="IPR036873">
    <property type="entry name" value="Rhodanese-like_dom_sf"/>
</dbReference>
<keyword evidence="3" id="KW-1185">Reference proteome</keyword>
<dbReference type="GO" id="GO:0016740">
    <property type="term" value="F:transferase activity"/>
    <property type="evidence" value="ECO:0007669"/>
    <property type="project" value="UniProtKB-KW"/>
</dbReference>
<gene>
    <name evidence="2" type="ORF">HNQ44_001096</name>
</gene>